<keyword evidence="5" id="KW-0238">DNA-binding</keyword>
<dbReference type="PANTHER" id="PTHR47782">
    <property type="entry name" value="ZN(II)2CYS6 TRANSCRIPTION FACTOR (EUROFUNG)-RELATED"/>
    <property type="match status" value="1"/>
</dbReference>
<evidence type="ECO:0000256" key="1">
    <source>
        <dbReference type="ARBA" id="ARBA00004123"/>
    </source>
</evidence>
<keyword evidence="4" id="KW-0805">Transcription regulation</keyword>
<evidence type="ECO:0000256" key="4">
    <source>
        <dbReference type="ARBA" id="ARBA00023015"/>
    </source>
</evidence>
<evidence type="ECO:0000256" key="8">
    <source>
        <dbReference type="SAM" id="MobiDB-lite"/>
    </source>
</evidence>
<dbReference type="AlphaFoldDB" id="G3AX92"/>
<dbReference type="SMART" id="SM00066">
    <property type="entry name" value="GAL4"/>
    <property type="match status" value="1"/>
</dbReference>
<feature type="compositionally biased region" description="Basic and acidic residues" evidence="8">
    <location>
        <begin position="707"/>
        <end position="729"/>
    </location>
</feature>
<keyword evidence="3" id="KW-0862">Zinc</keyword>
<dbReference type="InterPro" id="IPR007219">
    <property type="entry name" value="XnlR_reg_dom"/>
</dbReference>
<evidence type="ECO:0000256" key="5">
    <source>
        <dbReference type="ARBA" id="ARBA00023125"/>
    </source>
</evidence>
<dbReference type="EMBL" id="GL996510">
    <property type="protein sequence ID" value="EGV66720.1"/>
    <property type="molecule type" value="Genomic_DNA"/>
</dbReference>
<dbReference type="KEGG" id="cten:18248612"/>
<evidence type="ECO:0000256" key="2">
    <source>
        <dbReference type="ARBA" id="ARBA00022723"/>
    </source>
</evidence>
<dbReference type="InterPro" id="IPR001138">
    <property type="entry name" value="Zn2Cys6_DnaBD"/>
</dbReference>
<dbReference type="GO" id="GO:0008270">
    <property type="term" value="F:zinc ion binding"/>
    <property type="evidence" value="ECO:0007669"/>
    <property type="project" value="InterPro"/>
</dbReference>
<feature type="compositionally biased region" description="Polar residues" evidence="8">
    <location>
        <begin position="89"/>
        <end position="114"/>
    </location>
</feature>
<dbReference type="SUPFAM" id="SSF57701">
    <property type="entry name" value="Zn2/Cys6 DNA-binding domain"/>
    <property type="match status" value="1"/>
</dbReference>
<comment type="subcellular location">
    <subcellularLocation>
        <location evidence="1">Nucleus</location>
    </subcellularLocation>
</comment>
<evidence type="ECO:0000313" key="10">
    <source>
        <dbReference type="EMBL" id="EGV66720.1"/>
    </source>
</evidence>
<evidence type="ECO:0000313" key="11">
    <source>
        <dbReference type="Proteomes" id="UP000000707"/>
    </source>
</evidence>
<dbReference type="GO" id="GO:0045944">
    <property type="term" value="P:positive regulation of transcription by RNA polymerase II"/>
    <property type="evidence" value="ECO:0007669"/>
    <property type="project" value="TreeGrafter"/>
</dbReference>
<dbReference type="InterPro" id="IPR036864">
    <property type="entry name" value="Zn2-C6_fun-type_DNA-bd_sf"/>
</dbReference>
<dbReference type="OrthoDB" id="189997at2759"/>
<evidence type="ECO:0000256" key="3">
    <source>
        <dbReference type="ARBA" id="ARBA00022833"/>
    </source>
</evidence>
<dbReference type="GO" id="GO:0005634">
    <property type="term" value="C:nucleus"/>
    <property type="evidence" value="ECO:0007669"/>
    <property type="project" value="UniProtKB-SubCell"/>
</dbReference>
<protein>
    <recommendedName>
        <fullName evidence="9">Zn(2)-C6 fungal-type domain-containing protein</fullName>
    </recommendedName>
</protein>
<keyword evidence="2" id="KW-0479">Metal-binding</keyword>
<keyword evidence="6" id="KW-0804">Transcription</keyword>
<evidence type="ECO:0000256" key="7">
    <source>
        <dbReference type="ARBA" id="ARBA00023242"/>
    </source>
</evidence>
<dbReference type="HOGENOM" id="CLU_340424_0_0_1"/>
<organism evidence="11">
    <name type="scientific">Candida tenuis (strain ATCC 10573 / BCRC 21748 / CBS 615 / JCM 9827 / NBRC 10315 / NRRL Y-1498 / VKM Y-70)</name>
    <name type="common">Yeast</name>
    <name type="synonym">Yamadazyma tenuis</name>
    <dbReference type="NCBI Taxonomy" id="590646"/>
    <lineage>
        <taxon>Eukaryota</taxon>
        <taxon>Fungi</taxon>
        <taxon>Dikarya</taxon>
        <taxon>Ascomycota</taxon>
        <taxon>Saccharomycotina</taxon>
        <taxon>Pichiomycetes</taxon>
        <taxon>Debaryomycetaceae</taxon>
        <taxon>Yamadazyma</taxon>
    </lineage>
</organism>
<gene>
    <name evidence="10" type="ORF">CANTEDRAFT_117943</name>
</gene>
<dbReference type="Pfam" id="PF04082">
    <property type="entry name" value="Fungal_trans"/>
    <property type="match status" value="1"/>
</dbReference>
<feature type="region of interest" description="Disordered" evidence="8">
    <location>
        <begin position="705"/>
        <end position="758"/>
    </location>
</feature>
<evidence type="ECO:0000259" key="9">
    <source>
        <dbReference type="PROSITE" id="PS50048"/>
    </source>
</evidence>
<dbReference type="PROSITE" id="PS50048">
    <property type="entry name" value="ZN2_CY6_FUNGAL_2"/>
    <property type="match status" value="1"/>
</dbReference>
<dbReference type="CDD" id="cd12148">
    <property type="entry name" value="fungal_TF_MHR"/>
    <property type="match status" value="1"/>
</dbReference>
<dbReference type="GO" id="GO:0000981">
    <property type="term" value="F:DNA-binding transcription factor activity, RNA polymerase II-specific"/>
    <property type="evidence" value="ECO:0007669"/>
    <property type="project" value="InterPro"/>
</dbReference>
<dbReference type="eggNOG" id="ENOG502QR1M">
    <property type="taxonomic scope" value="Eukaryota"/>
</dbReference>
<keyword evidence="7" id="KW-0539">Nucleus</keyword>
<dbReference type="GO" id="GO:0043565">
    <property type="term" value="F:sequence-specific DNA binding"/>
    <property type="evidence" value="ECO:0007669"/>
    <property type="project" value="TreeGrafter"/>
</dbReference>
<evidence type="ECO:0000256" key="6">
    <source>
        <dbReference type="ARBA" id="ARBA00023163"/>
    </source>
</evidence>
<proteinExistence type="predicted"/>
<dbReference type="GeneID" id="18248612"/>
<dbReference type="Proteomes" id="UP000000707">
    <property type="component" value="Unassembled WGS sequence"/>
</dbReference>
<keyword evidence="11" id="KW-1185">Reference proteome</keyword>
<dbReference type="InterPro" id="IPR052202">
    <property type="entry name" value="Yeast_MetPath_Reg"/>
</dbReference>
<dbReference type="PANTHER" id="PTHR47782:SF1">
    <property type="entry name" value="PYRIMIDINE PATHWAY REGULATORY PROTEIN 1"/>
    <property type="match status" value="1"/>
</dbReference>
<accession>G3AX92</accession>
<dbReference type="SMART" id="SM00906">
    <property type="entry name" value="Fungal_trans"/>
    <property type="match status" value="1"/>
</dbReference>
<feature type="region of interest" description="Disordered" evidence="8">
    <location>
        <begin position="76"/>
        <end position="135"/>
    </location>
</feature>
<name>G3AX92_CANTC</name>
<feature type="domain" description="Zn(2)-C6 fungal-type" evidence="9">
    <location>
        <begin position="13"/>
        <end position="43"/>
    </location>
</feature>
<dbReference type="PROSITE" id="PS00463">
    <property type="entry name" value="ZN2_CY6_FUNGAL_1"/>
    <property type="match status" value="1"/>
</dbReference>
<dbReference type="CDD" id="cd00067">
    <property type="entry name" value="GAL4"/>
    <property type="match status" value="1"/>
</dbReference>
<dbReference type="GO" id="GO:0006351">
    <property type="term" value="P:DNA-templated transcription"/>
    <property type="evidence" value="ECO:0007669"/>
    <property type="project" value="InterPro"/>
</dbReference>
<dbReference type="Pfam" id="PF00172">
    <property type="entry name" value="Zn_clus"/>
    <property type="match status" value="1"/>
</dbReference>
<dbReference type="STRING" id="590646.G3AX92"/>
<sequence>MVVETSERRRIPACERCRLRKTKCDSRVPSCSNCLKATVDCMNQDKVLGRTHLRSYFFGTGEEPQSFEEPTTAIDKQVESPQIHKRPRTSTSQYSSISETRSPYSSTLDPQSGHSDSDDDDDSSIYSNQEDYDPGRRTMENLLASSFNGGSASSVMSDLDNIRQYTSTGKSPREIFIENENNAISKLGRDFLKQGRRTYRKNRVTDITAYDYNLLTRLTRRYFTWMNSANQVLHEVMLHLQLDKCRNNPEKATAVDLFQVKMVIAIALASISRPHISNSEIGRIALVFWKSANKTIGSVFQGHGISKLQNILLHLQYTLLVPKTGNLWQLSGTAMRLATEMGLNGEPDPSQYFDPLSLDLRRRLFWTCYCIDRILSTSMGRPTSIHDTWISAKVPALVEDRLVTVKGIESGPMCHLKVSHIQQIRICRLQSEIYNQLYAPSKRPKITNEQLEIWSWQTYDELRLWRCTFIHPTPLITKEWFELQFHIAVVLLFRPSPNRPKLSLDALHVAFHSAGEVMRLVRIMHREYSAVFSWLTVQNLFMCGLTFANSLNELAKQTNSHQICIPFYEIFQQIQSCTAMLETLSALETGANDRIRNAFEMISSSVIQTIANIAPSLPKQSSHQGCIWAQIAKVDTITLSRPTQINGTVIPIKGQSEVLGSTNLRLWDNTSNEEAAKTHFMEHDRDASLVNSMLKKPIDSESFTIADESKASVDSNQKRNREDTVESHNSHSNHNNQDGSTRAHFHGQIHDHSTPDSRCIQGLVSSEDPQIDRVDALTIVSAQAEPLQDMSGVTNWSEVSLGAELERWFFYPLPESSERYLGRVNSPFSI</sequence>
<dbReference type="Gene3D" id="4.10.240.10">
    <property type="entry name" value="Zn(2)-C6 fungal-type DNA-binding domain"/>
    <property type="match status" value="1"/>
</dbReference>
<reference evidence="10 11" key="1">
    <citation type="journal article" date="2011" name="Proc. Natl. Acad. Sci. U.S.A.">
        <title>Comparative genomics of xylose-fermenting fungi for enhanced biofuel production.</title>
        <authorList>
            <person name="Wohlbach D.J."/>
            <person name="Kuo A."/>
            <person name="Sato T.K."/>
            <person name="Potts K.M."/>
            <person name="Salamov A.A."/>
            <person name="LaButti K.M."/>
            <person name="Sun H."/>
            <person name="Clum A."/>
            <person name="Pangilinan J.L."/>
            <person name="Lindquist E.A."/>
            <person name="Lucas S."/>
            <person name="Lapidus A."/>
            <person name="Jin M."/>
            <person name="Gunawan C."/>
            <person name="Balan V."/>
            <person name="Dale B.E."/>
            <person name="Jeffries T.W."/>
            <person name="Zinkel R."/>
            <person name="Barry K.W."/>
            <person name="Grigoriev I.V."/>
            <person name="Gasch A.P."/>
        </authorList>
    </citation>
    <scope>NUCLEOTIDE SEQUENCE [LARGE SCALE GENOMIC DNA]</scope>
    <source>
        <strain evidence="11">ATCC 10573 / BCRC 21748 / CBS 615 / JCM 9827 / NBRC 10315 / NRRL Y-1498 / VKM Y-70</strain>
    </source>
</reference>